<name>A0ABS6T241_9RHOB</name>
<dbReference type="RefSeq" id="WP_218392453.1">
    <property type="nucleotide sequence ID" value="NZ_JAHUZE010000002.1"/>
</dbReference>
<sequence length="140" mass="15403">MSIIVTDTGFAPEDWTGGFLAIEGVEAGAGDCETTGIDLDPGADINAQKACLMRAPVIRIAFASFSDGRGFTIAKSLRLMGYKGRLRAGPGLIADQYAMARRAGFDEVEITEELAERQPEEQWRFRSDWQAYDHQSRLRG</sequence>
<keyword evidence="2" id="KW-1185">Reference proteome</keyword>
<evidence type="ECO:0000313" key="2">
    <source>
        <dbReference type="Proteomes" id="UP000756530"/>
    </source>
</evidence>
<dbReference type="Proteomes" id="UP000756530">
    <property type="component" value="Unassembled WGS sequence"/>
</dbReference>
<reference evidence="1 2" key="1">
    <citation type="submission" date="2021-05" db="EMBL/GenBank/DDBJ databases">
        <title>Culturable bacteria isolated from Daya Bay.</title>
        <authorList>
            <person name="Zheng W."/>
            <person name="Yu S."/>
            <person name="Huang Y."/>
        </authorList>
    </citation>
    <scope>NUCLEOTIDE SEQUENCE [LARGE SCALE GENOMIC DNA]</scope>
    <source>
        <strain evidence="1 2">DP4N28-5</strain>
    </source>
</reference>
<dbReference type="InterPro" id="IPR008318">
    <property type="entry name" value="UCP030820"/>
</dbReference>
<evidence type="ECO:0000313" key="1">
    <source>
        <dbReference type="EMBL" id="MBV7379314.1"/>
    </source>
</evidence>
<accession>A0ABS6T241</accession>
<gene>
    <name evidence="1" type="ORF">KJP28_10265</name>
</gene>
<comment type="caution">
    <text evidence="1">The sequence shown here is derived from an EMBL/GenBank/DDBJ whole genome shotgun (WGS) entry which is preliminary data.</text>
</comment>
<organism evidence="1 2">
    <name type="scientific">Maritimibacter dapengensis</name>
    <dbReference type="NCBI Taxonomy" id="2836868"/>
    <lineage>
        <taxon>Bacteria</taxon>
        <taxon>Pseudomonadati</taxon>
        <taxon>Pseudomonadota</taxon>
        <taxon>Alphaproteobacteria</taxon>
        <taxon>Rhodobacterales</taxon>
        <taxon>Roseobacteraceae</taxon>
        <taxon>Maritimibacter</taxon>
    </lineage>
</organism>
<protein>
    <submittedName>
        <fullName evidence="1">DUF934 domain-containing protein</fullName>
    </submittedName>
</protein>
<dbReference type="Pfam" id="PF06073">
    <property type="entry name" value="DUF934"/>
    <property type="match status" value="1"/>
</dbReference>
<proteinExistence type="predicted"/>
<dbReference type="EMBL" id="JAHUZE010000002">
    <property type="protein sequence ID" value="MBV7379314.1"/>
    <property type="molecule type" value="Genomic_DNA"/>
</dbReference>